<keyword evidence="3 8" id="KW-0689">Ribosomal protein</keyword>
<dbReference type="Gene3D" id="3.30.230.10">
    <property type="match status" value="1"/>
</dbReference>
<dbReference type="InterPro" id="IPR048584">
    <property type="entry name" value="Ribosomal_uS5m_N"/>
</dbReference>
<evidence type="ECO:0000256" key="4">
    <source>
        <dbReference type="ARBA" id="ARBA00023128"/>
    </source>
</evidence>
<dbReference type="Pfam" id="PF21251">
    <property type="entry name" value="Ribosomal_uS5m_N"/>
    <property type="match status" value="1"/>
</dbReference>
<keyword evidence="5 8" id="KW-0687">Ribonucleoprotein</keyword>
<reference evidence="11 12" key="1">
    <citation type="submission" date="2022-01" db="EMBL/GenBank/DDBJ databases">
        <title>A chromosomal length assembly of Cordylochernes scorpioides.</title>
        <authorList>
            <person name="Zeh D."/>
            <person name="Zeh J."/>
        </authorList>
    </citation>
    <scope>NUCLEOTIDE SEQUENCE [LARGE SCALE GENOMIC DNA]</scope>
    <source>
        <strain evidence="11">IN4F17</strain>
        <tissue evidence="11">Whole Body</tissue>
    </source>
</reference>
<dbReference type="PANTHER" id="PTHR48277">
    <property type="entry name" value="MITOCHONDRIAL RIBOSOMAL PROTEIN S5"/>
    <property type="match status" value="1"/>
</dbReference>
<evidence type="ECO:0000256" key="2">
    <source>
        <dbReference type="ARBA" id="ARBA00008945"/>
    </source>
</evidence>
<accession>A0ABY6KPF9</accession>
<evidence type="ECO:0000256" key="3">
    <source>
        <dbReference type="ARBA" id="ARBA00022980"/>
    </source>
</evidence>
<evidence type="ECO:0000259" key="10">
    <source>
        <dbReference type="PROSITE" id="PS50881"/>
    </source>
</evidence>
<dbReference type="InterPro" id="IPR005324">
    <property type="entry name" value="Ribosomal_uS5_C"/>
</dbReference>
<evidence type="ECO:0000313" key="11">
    <source>
        <dbReference type="EMBL" id="UYV70754.1"/>
    </source>
</evidence>
<dbReference type="Pfam" id="PF03719">
    <property type="entry name" value="Ribosomal_S5_C"/>
    <property type="match status" value="1"/>
</dbReference>
<evidence type="ECO:0000256" key="5">
    <source>
        <dbReference type="ARBA" id="ARBA00023274"/>
    </source>
</evidence>
<gene>
    <name evidence="11" type="ORF">LAZ67_8000490</name>
</gene>
<evidence type="ECO:0000256" key="6">
    <source>
        <dbReference type="ARBA" id="ARBA00039335"/>
    </source>
</evidence>
<dbReference type="SUPFAM" id="SSF54211">
    <property type="entry name" value="Ribosomal protein S5 domain 2-like"/>
    <property type="match status" value="1"/>
</dbReference>
<dbReference type="InterPro" id="IPR014721">
    <property type="entry name" value="Ribsml_uS5_D2-typ_fold_subgr"/>
</dbReference>
<keyword evidence="12" id="KW-1185">Reference proteome</keyword>
<dbReference type="InterPro" id="IPR020568">
    <property type="entry name" value="Ribosomal_Su5_D2-typ_SF"/>
</dbReference>
<sequence length="369" mass="41985">MSAGRSVNMRWPGLNAPIIRDKQLVKRVELPPDEERQDKLNAIRDAHKSYRALRVSPLERGWTGGKMGGRRVGPPEPYEGEPFENFESIILEHKYVDHMTGVMGRKRSISSLVITGNRNGVFGLGRAKANDSRTAVRKAKNKAGHNLRYFEPSEGLTVYHDFHSVVGNTHLIVRRMPEGAGLRCHRVLTSICQVIGIKDLHCKVARAVNPLHIAQAFILGLEMQQTPQELANKAGFYLVEQRKDRENFPQLLAVPEVPSENKIPPDYHSFLLGGKVEWIKPRKVPHYTRLESHQVSWGCWSNVHVVQAMIIMEVADRKALFRNNHIVLAQLIAEYGHHKSFLNKRRAEIGEEAFKKECLEIDRIVSRES</sequence>
<name>A0ABY6KPF9_9ARAC</name>
<evidence type="ECO:0000256" key="7">
    <source>
        <dbReference type="ARBA" id="ARBA00041606"/>
    </source>
</evidence>
<keyword evidence="4" id="KW-0496">Mitochondrion</keyword>
<proteinExistence type="inferred from homology"/>
<dbReference type="InterPro" id="IPR013810">
    <property type="entry name" value="Ribosomal_uS5_N"/>
</dbReference>
<protein>
    <recommendedName>
        <fullName evidence="6">Small ribosomal subunit protein uS5m</fullName>
    </recommendedName>
    <alternativeName>
        <fullName evidence="7">28S ribosomal protein S5, mitochondrial</fullName>
    </alternativeName>
</protein>
<comment type="similarity">
    <text evidence="2 9">Belongs to the universal ribosomal protein uS5 family.</text>
</comment>
<comment type="subcellular location">
    <subcellularLocation>
        <location evidence="1">Mitochondrion</location>
    </subcellularLocation>
</comment>
<evidence type="ECO:0000256" key="9">
    <source>
        <dbReference type="RuleBase" id="RU003823"/>
    </source>
</evidence>
<dbReference type="SUPFAM" id="SSF54768">
    <property type="entry name" value="dsRNA-binding domain-like"/>
    <property type="match status" value="1"/>
</dbReference>
<dbReference type="Proteomes" id="UP001235939">
    <property type="component" value="Chromosome 08"/>
</dbReference>
<dbReference type="InterPro" id="IPR000851">
    <property type="entry name" value="Ribosomal_uS5"/>
</dbReference>
<evidence type="ECO:0000313" key="12">
    <source>
        <dbReference type="Proteomes" id="UP001235939"/>
    </source>
</evidence>
<dbReference type="Pfam" id="PF00333">
    <property type="entry name" value="Ribosomal_S5"/>
    <property type="match status" value="1"/>
</dbReference>
<organism evidence="11 12">
    <name type="scientific">Cordylochernes scorpioides</name>
    <dbReference type="NCBI Taxonomy" id="51811"/>
    <lineage>
        <taxon>Eukaryota</taxon>
        <taxon>Metazoa</taxon>
        <taxon>Ecdysozoa</taxon>
        <taxon>Arthropoda</taxon>
        <taxon>Chelicerata</taxon>
        <taxon>Arachnida</taxon>
        <taxon>Pseudoscorpiones</taxon>
        <taxon>Cheliferoidea</taxon>
        <taxon>Chernetidae</taxon>
        <taxon>Cordylochernes</taxon>
    </lineage>
</organism>
<dbReference type="PANTHER" id="PTHR48277:SF1">
    <property type="entry name" value="MITOCHONDRIAL RIBOSOMAL PROTEIN S5"/>
    <property type="match status" value="1"/>
</dbReference>
<feature type="domain" description="S5 DRBM" evidence="10">
    <location>
        <begin position="104"/>
        <end position="150"/>
    </location>
</feature>
<dbReference type="EMBL" id="CP092870">
    <property type="protein sequence ID" value="UYV70754.1"/>
    <property type="molecule type" value="Genomic_DNA"/>
</dbReference>
<evidence type="ECO:0000256" key="1">
    <source>
        <dbReference type="ARBA" id="ARBA00004173"/>
    </source>
</evidence>
<dbReference type="Gene3D" id="3.30.160.20">
    <property type="match status" value="1"/>
</dbReference>
<dbReference type="PROSITE" id="PS50881">
    <property type="entry name" value="S5_DSRBD"/>
    <property type="match status" value="1"/>
</dbReference>
<evidence type="ECO:0000256" key="8">
    <source>
        <dbReference type="PROSITE-ProRule" id="PRU00268"/>
    </source>
</evidence>